<feature type="domain" description="Nephrocystin 3-like N-terminal" evidence="2">
    <location>
        <begin position="104"/>
        <end position="231"/>
    </location>
</feature>
<evidence type="ECO:0000256" key="1">
    <source>
        <dbReference type="ARBA" id="ARBA00022737"/>
    </source>
</evidence>
<dbReference type="PANTHER" id="PTHR10039">
    <property type="entry name" value="AMELOGENIN"/>
    <property type="match status" value="1"/>
</dbReference>
<keyword evidence="1" id="KW-0677">Repeat</keyword>
<organism evidence="3 4">
    <name type="scientific">Alectoria fallacina</name>
    <dbReference type="NCBI Taxonomy" id="1903189"/>
    <lineage>
        <taxon>Eukaryota</taxon>
        <taxon>Fungi</taxon>
        <taxon>Dikarya</taxon>
        <taxon>Ascomycota</taxon>
        <taxon>Pezizomycotina</taxon>
        <taxon>Lecanoromycetes</taxon>
        <taxon>OSLEUM clade</taxon>
        <taxon>Lecanoromycetidae</taxon>
        <taxon>Lecanorales</taxon>
        <taxon>Lecanorineae</taxon>
        <taxon>Parmeliaceae</taxon>
        <taxon>Alectoria</taxon>
    </lineage>
</organism>
<protein>
    <recommendedName>
        <fullName evidence="2">Nephrocystin 3-like N-terminal domain-containing protein</fullName>
    </recommendedName>
</protein>
<evidence type="ECO:0000313" key="3">
    <source>
        <dbReference type="EMBL" id="CAF9920427.1"/>
    </source>
</evidence>
<dbReference type="Proteomes" id="UP000664203">
    <property type="component" value="Unassembled WGS sequence"/>
</dbReference>
<reference evidence="3" key="1">
    <citation type="submission" date="2021-03" db="EMBL/GenBank/DDBJ databases">
        <authorList>
            <person name="Tagirdzhanova G."/>
        </authorList>
    </citation>
    <scope>NUCLEOTIDE SEQUENCE</scope>
</reference>
<sequence>MSSEYQTALLRGSFQPSVSLQFGNSETTGGSQSFTGYAAGPIQFLSGQDRLDALPRAEGASFNSGELEHERRCLRGTRTKILEFIDQWTADPQGKRIFWLRGMAEKKHLGASFFFFRGRGDGGNASKFFTSIAHQLALRDIENGTLARAIREALQQHPDITTRAKRDQWKYLIKKPLAQIKSLSTQEITLVFVIDALDECGDDRDVQLILKILSDAEDLDHVQLRVFLTSRPSISVRDGFLDTAHETFVLHEIEKNIVQQDLRTFFKHELEVSALKNLDQLYIQILQEAAPKTDSTNTKEDKRVYCLHFGLIVGLIVSLFSSLSVSSLAALLIVSQEDINFTVDSLWSILNIPPKSNSTISLLHPSFRDFLLDRTRCTDLDFWIDSAKTHSALTETCLRLMAAGLKRDICDLKLPGTLIAEIDSERVREHISAELEYACTYWVRHLESSLQARSNVLEHRILDRIQEFLEQNVLYWFEALSLLGKMHESVLILSSLLTLAQFCDYSSLVKLVYDAYRFSLDNRFIIEQAPLQTYHSALIFSPSKSILRKLFESQAPQWVDCISEIPR</sequence>
<comment type="caution">
    <text evidence="3">The sequence shown here is derived from an EMBL/GenBank/DDBJ whole genome shotgun (WGS) entry which is preliminary data.</text>
</comment>
<dbReference type="AlphaFoldDB" id="A0A8H3F851"/>
<keyword evidence="4" id="KW-1185">Reference proteome</keyword>
<evidence type="ECO:0000259" key="2">
    <source>
        <dbReference type="Pfam" id="PF24883"/>
    </source>
</evidence>
<dbReference type="InterPro" id="IPR056884">
    <property type="entry name" value="NPHP3-like_N"/>
</dbReference>
<name>A0A8H3F851_9LECA</name>
<proteinExistence type="predicted"/>
<gene>
    <name evidence="3" type="ORF">ALECFALPRED_001521</name>
</gene>
<dbReference type="Pfam" id="PF24883">
    <property type="entry name" value="NPHP3_N"/>
    <property type="match status" value="1"/>
</dbReference>
<evidence type="ECO:0000313" key="4">
    <source>
        <dbReference type="Proteomes" id="UP000664203"/>
    </source>
</evidence>
<dbReference type="OrthoDB" id="674604at2759"/>
<accession>A0A8H3F851</accession>
<dbReference type="EMBL" id="CAJPDR010000136">
    <property type="protein sequence ID" value="CAF9920427.1"/>
    <property type="molecule type" value="Genomic_DNA"/>
</dbReference>